<evidence type="ECO:0000313" key="3">
    <source>
        <dbReference type="RefSeq" id="XP_019489118.1"/>
    </source>
</evidence>
<accession>A0A8B7QN48</accession>
<gene>
    <name evidence="3" type="primary">LOC109377266</name>
</gene>
<dbReference type="Proteomes" id="UP000694851">
    <property type="component" value="Unplaced"/>
</dbReference>
<feature type="region of interest" description="Disordered" evidence="1">
    <location>
        <begin position="75"/>
        <end position="98"/>
    </location>
</feature>
<dbReference type="GeneID" id="109377266"/>
<feature type="region of interest" description="Disordered" evidence="1">
    <location>
        <begin position="19"/>
        <end position="41"/>
    </location>
</feature>
<dbReference type="AlphaFoldDB" id="A0A8B7QN48"/>
<name>A0A8B7QN48_HIPAR</name>
<dbReference type="RefSeq" id="XP_019489118.1">
    <property type="nucleotide sequence ID" value="XM_019633573.1"/>
</dbReference>
<reference evidence="3" key="1">
    <citation type="submission" date="2025-08" db="UniProtKB">
        <authorList>
            <consortium name="RefSeq"/>
        </authorList>
    </citation>
    <scope>IDENTIFICATION</scope>
    <source>
        <tissue evidence="3">Muscle</tissue>
    </source>
</reference>
<protein>
    <submittedName>
        <fullName evidence="3">H/ACA ribonucleoprotein complex subunit 1-like</fullName>
    </submittedName>
</protein>
<dbReference type="KEGG" id="hai:109377266"/>
<organism evidence="2 3">
    <name type="scientific">Hipposideros armiger</name>
    <name type="common">Great Himalayan leaf-nosed bat</name>
    <dbReference type="NCBI Taxonomy" id="186990"/>
    <lineage>
        <taxon>Eukaryota</taxon>
        <taxon>Metazoa</taxon>
        <taxon>Chordata</taxon>
        <taxon>Craniata</taxon>
        <taxon>Vertebrata</taxon>
        <taxon>Euteleostomi</taxon>
        <taxon>Mammalia</taxon>
        <taxon>Eutheria</taxon>
        <taxon>Laurasiatheria</taxon>
        <taxon>Chiroptera</taxon>
        <taxon>Yinpterochiroptera</taxon>
        <taxon>Rhinolophoidea</taxon>
        <taxon>Hipposideridae</taxon>
        <taxon>Hipposideros</taxon>
    </lineage>
</organism>
<feature type="compositionally biased region" description="Basic residues" evidence="1">
    <location>
        <begin position="76"/>
        <end position="94"/>
    </location>
</feature>
<proteinExistence type="predicted"/>
<evidence type="ECO:0000256" key="1">
    <source>
        <dbReference type="SAM" id="MobiDB-lite"/>
    </source>
</evidence>
<sequence>MPPPLLSLRQLGGGWSAVSAAGGRGGRARSRGGCGVSRRRPGRGLAAEAARAVGLRARSGAPRWILLPQKWPRTSFSRRRTGRGGKGGRGKRVGKVGFRAGPRGSLAFKGARCPFPTYASARDWSAAAEMGSEGKPGLCEVTSSGK</sequence>
<keyword evidence="2" id="KW-1185">Reference proteome</keyword>
<evidence type="ECO:0000313" key="2">
    <source>
        <dbReference type="Proteomes" id="UP000694851"/>
    </source>
</evidence>